<dbReference type="RefSeq" id="XP_005777610.1">
    <property type="nucleotide sequence ID" value="XM_005777553.1"/>
</dbReference>
<dbReference type="Proteomes" id="UP000013827">
    <property type="component" value="Unassembled WGS sequence"/>
</dbReference>
<evidence type="ECO:0000313" key="2">
    <source>
        <dbReference type="Proteomes" id="UP000013827"/>
    </source>
</evidence>
<dbReference type="KEGG" id="ehx:EMIHUDRAFT_100892"/>
<reference evidence="1" key="2">
    <citation type="submission" date="2024-10" db="UniProtKB">
        <authorList>
            <consortium name="EnsemblProtists"/>
        </authorList>
    </citation>
    <scope>IDENTIFICATION</scope>
</reference>
<accession>A0A0D3JNU6</accession>
<evidence type="ECO:0000313" key="1">
    <source>
        <dbReference type="EnsemblProtists" id="EOD25181"/>
    </source>
</evidence>
<dbReference type="AlphaFoldDB" id="A0A0D3JNU6"/>
<proteinExistence type="predicted"/>
<dbReference type="HOGENOM" id="CLU_2042446_0_0_1"/>
<organism evidence="1 2">
    <name type="scientific">Emiliania huxleyi (strain CCMP1516)</name>
    <dbReference type="NCBI Taxonomy" id="280463"/>
    <lineage>
        <taxon>Eukaryota</taxon>
        <taxon>Haptista</taxon>
        <taxon>Haptophyta</taxon>
        <taxon>Prymnesiophyceae</taxon>
        <taxon>Isochrysidales</taxon>
        <taxon>Noelaerhabdaceae</taxon>
        <taxon>Emiliania</taxon>
    </lineage>
</organism>
<dbReference type="EnsemblProtists" id="EOD25181">
    <property type="protein sequence ID" value="EOD25181"/>
    <property type="gene ID" value="EMIHUDRAFT_100892"/>
</dbReference>
<sequence length="121" mass="12753">MRYSTCTGGRWQAGASRLDAFLSVPADRFVAAARAFKAATAEASVSDAPCNLVCVPPLATVEEVAGRMANALSVTDSTKLKIFVYQAVRSIQSGDPQQLKAAAAEARRFEASLLQAERCGA</sequence>
<reference evidence="2" key="1">
    <citation type="journal article" date="2013" name="Nature">
        <title>Pan genome of the phytoplankton Emiliania underpins its global distribution.</title>
        <authorList>
            <person name="Read B.A."/>
            <person name="Kegel J."/>
            <person name="Klute M.J."/>
            <person name="Kuo A."/>
            <person name="Lefebvre S.C."/>
            <person name="Maumus F."/>
            <person name="Mayer C."/>
            <person name="Miller J."/>
            <person name="Monier A."/>
            <person name="Salamov A."/>
            <person name="Young J."/>
            <person name="Aguilar M."/>
            <person name="Claverie J.M."/>
            <person name="Frickenhaus S."/>
            <person name="Gonzalez K."/>
            <person name="Herman E.K."/>
            <person name="Lin Y.C."/>
            <person name="Napier J."/>
            <person name="Ogata H."/>
            <person name="Sarno A.F."/>
            <person name="Shmutz J."/>
            <person name="Schroeder D."/>
            <person name="de Vargas C."/>
            <person name="Verret F."/>
            <person name="von Dassow P."/>
            <person name="Valentin K."/>
            <person name="Van de Peer Y."/>
            <person name="Wheeler G."/>
            <person name="Dacks J.B."/>
            <person name="Delwiche C.F."/>
            <person name="Dyhrman S.T."/>
            <person name="Glockner G."/>
            <person name="John U."/>
            <person name="Richards T."/>
            <person name="Worden A.Z."/>
            <person name="Zhang X."/>
            <person name="Grigoriev I.V."/>
            <person name="Allen A.E."/>
            <person name="Bidle K."/>
            <person name="Borodovsky M."/>
            <person name="Bowler C."/>
            <person name="Brownlee C."/>
            <person name="Cock J.M."/>
            <person name="Elias M."/>
            <person name="Gladyshev V.N."/>
            <person name="Groth M."/>
            <person name="Guda C."/>
            <person name="Hadaegh A."/>
            <person name="Iglesias-Rodriguez M.D."/>
            <person name="Jenkins J."/>
            <person name="Jones B.M."/>
            <person name="Lawson T."/>
            <person name="Leese F."/>
            <person name="Lindquist E."/>
            <person name="Lobanov A."/>
            <person name="Lomsadze A."/>
            <person name="Malik S.B."/>
            <person name="Marsh M.E."/>
            <person name="Mackinder L."/>
            <person name="Mock T."/>
            <person name="Mueller-Roeber B."/>
            <person name="Pagarete A."/>
            <person name="Parker M."/>
            <person name="Probert I."/>
            <person name="Quesneville H."/>
            <person name="Raines C."/>
            <person name="Rensing S.A."/>
            <person name="Riano-Pachon D.M."/>
            <person name="Richier S."/>
            <person name="Rokitta S."/>
            <person name="Shiraiwa Y."/>
            <person name="Soanes D.M."/>
            <person name="van der Giezen M."/>
            <person name="Wahlund T.M."/>
            <person name="Williams B."/>
            <person name="Wilson W."/>
            <person name="Wolfe G."/>
            <person name="Wurch L.L."/>
        </authorList>
    </citation>
    <scope>NUCLEOTIDE SEQUENCE</scope>
</reference>
<name>A0A0D3JNU6_EMIH1</name>
<dbReference type="PaxDb" id="2903-EOD25181"/>
<dbReference type="GeneID" id="17270727"/>
<keyword evidence="2" id="KW-1185">Reference proteome</keyword>
<protein>
    <submittedName>
        <fullName evidence="1">Uncharacterized protein</fullName>
    </submittedName>
</protein>